<protein>
    <submittedName>
        <fullName evidence="8">Developmental pluripotency-associated protein 2</fullName>
    </submittedName>
</protein>
<dbReference type="OrthoDB" id="5964929at2759"/>
<dbReference type="InterPro" id="IPR025892">
    <property type="entry name" value="Dppa2/4_central_dom"/>
</dbReference>
<feature type="region of interest" description="Disordered" evidence="5">
    <location>
        <begin position="153"/>
        <end position="172"/>
    </location>
</feature>
<dbReference type="PROSITE" id="PS50800">
    <property type="entry name" value="SAP"/>
    <property type="match status" value="1"/>
</dbReference>
<dbReference type="InterPro" id="IPR039590">
    <property type="entry name" value="Dppa2/4"/>
</dbReference>
<dbReference type="Pfam" id="PF14047">
    <property type="entry name" value="DCR"/>
    <property type="match status" value="1"/>
</dbReference>
<comment type="subcellular location">
    <subcellularLocation>
        <location evidence="1">Nucleus</location>
    </subcellularLocation>
</comment>
<dbReference type="RefSeq" id="XP_020007789.1">
    <property type="nucleotide sequence ID" value="XM_020152200.1"/>
</dbReference>
<dbReference type="RefSeq" id="XP_020007789.1">
    <property type="nucleotide sequence ID" value="XM_020152200.2"/>
</dbReference>
<dbReference type="PANTHER" id="PTHR16073">
    <property type="entry name" value="DCR DOMAIN-CONTAINING PROTEIN"/>
    <property type="match status" value="1"/>
</dbReference>
<keyword evidence="2" id="KW-0805">Transcription regulation</keyword>
<dbReference type="Pfam" id="PF14049">
    <property type="entry name" value="Dppa2_A"/>
    <property type="match status" value="1"/>
</dbReference>
<dbReference type="GO" id="GO:0003682">
    <property type="term" value="F:chromatin binding"/>
    <property type="evidence" value="ECO:0007669"/>
    <property type="project" value="InterPro"/>
</dbReference>
<dbReference type="KEGG" id="ccan:109675511"/>
<dbReference type="GO" id="GO:0048731">
    <property type="term" value="P:system development"/>
    <property type="evidence" value="ECO:0007669"/>
    <property type="project" value="TreeGrafter"/>
</dbReference>
<evidence type="ECO:0000313" key="7">
    <source>
        <dbReference type="Proteomes" id="UP001732720"/>
    </source>
</evidence>
<dbReference type="GO" id="GO:0005634">
    <property type="term" value="C:nucleus"/>
    <property type="evidence" value="ECO:0007669"/>
    <property type="project" value="UniProtKB-SubCell"/>
</dbReference>
<dbReference type="PANTHER" id="PTHR16073:SF10">
    <property type="entry name" value="DEVELOPMENTAL PLURIPOTENCY-ASSOCIATED PROTEIN 2"/>
    <property type="match status" value="1"/>
</dbReference>
<name>A0A8B7TJH0_CASCN</name>
<proteinExistence type="predicted"/>
<dbReference type="GeneID" id="109675511"/>
<evidence type="ECO:0000256" key="5">
    <source>
        <dbReference type="SAM" id="MobiDB-lite"/>
    </source>
</evidence>
<feature type="compositionally biased region" description="Basic and acidic residues" evidence="5">
    <location>
        <begin position="163"/>
        <end position="172"/>
    </location>
</feature>
<feature type="domain" description="SAP" evidence="6">
    <location>
        <begin position="97"/>
        <end position="131"/>
    </location>
</feature>
<evidence type="ECO:0000256" key="1">
    <source>
        <dbReference type="ARBA" id="ARBA00004123"/>
    </source>
</evidence>
<dbReference type="InterPro" id="IPR025891">
    <property type="entry name" value="Dppa2/4_C_dom"/>
</dbReference>
<evidence type="ECO:0000313" key="8">
    <source>
        <dbReference type="RefSeq" id="XP_020007789.1"/>
    </source>
</evidence>
<dbReference type="InterPro" id="IPR003034">
    <property type="entry name" value="SAP_dom"/>
</dbReference>
<evidence type="ECO:0000256" key="2">
    <source>
        <dbReference type="ARBA" id="ARBA00023015"/>
    </source>
</evidence>
<dbReference type="Proteomes" id="UP001732720">
    <property type="component" value="Chromosome 5"/>
</dbReference>
<accession>A0A8B7TJH0</accession>
<evidence type="ECO:0000259" key="6">
    <source>
        <dbReference type="PROSITE" id="PS50800"/>
    </source>
</evidence>
<dbReference type="AlphaFoldDB" id="A0A8B7TJH0"/>
<keyword evidence="4" id="KW-0539">Nucleus</keyword>
<sequence>MSDSHSVGEENNSVVEGLEEENVVFTLVPVIEELNQEHLMEPSVSSSADIKHAGIEPKKAGKSNKVYFPETNKQFKACPKPQNNKPFLPLPTILPPINEVSRNTLRNWCQQFNLSTDGQKIEVYVRLQKHAYPEQKYDIPQTSLEARLHPGTRKRKGIQLQKTRRETSKRKETNTVEVITSAQESMLASWARIAARATQPQVMDFHFSPTSMEAFLLQASGVRWCVVHGRLLSADVAGWVRLQFHAGQTWVPDTHKTMISLFLLPACVFPSLAFEDNMLCPQCVIRNKKIMKKLIVKEKKKQHIVEDQNMSFQNMPP</sequence>
<organism evidence="8">
    <name type="scientific">Castor canadensis</name>
    <name type="common">American beaver</name>
    <dbReference type="NCBI Taxonomy" id="51338"/>
    <lineage>
        <taxon>Eukaryota</taxon>
        <taxon>Metazoa</taxon>
        <taxon>Chordata</taxon>
        <taxon>Craniata</taxon>
        <taxon>Vertebrata</taxon>
        <taxon>Euteleostomi</taxon>
        <taxon>Mammalia</taxon>
        <taxon>Eutheria</taxon>
        <taxon>Euarchontoglires</taxon>
        <taxon>Glires</taxon>
        <taxon>Rodentia</taxon>
        <taxon>Castorimorpha</taxon>
        <taxon>Castoridae</taxon>
        <taxon>Castor</taxon>
    </lineage>
</organism>
<keyword evidence="7" id="KW-1185">Reference proteome</keyword>
<evidence type="ECO:0000256" key="3">
    <source>
        <dbReference type="ARBA" id="ARBA00023163"/>
    </source>
</evidence>
<gene>
    <name evidence="8" type="primary">Dppa2</name>
</gene>
<dbReference type="CTD" id="151871"/>
<reference evidence="8" key="1">
    <citation type="submission" date="2025-08" db="UniProtKB">
        <authorList>
            <consortium name="RefSeq"/>
        </authorList>
    </citation>
    <scope>IDENTIFICATION</scope>
    <source>
        <tissue evidence="8">Leukocyte</tissue>
    </source>
</reference>
<keyword evidence="3" id="KW-0804">Transcription</keyword>
<evidence type="ECO:0000256" key="4">
    <source>
        <dbReference type="ARBA" id="ARBA00023242"/>
    </source>
</evidence>